<dbReference type="PROSITE" id="PS50110">
    <property type="entry name" value="RESPONSE_REGULATORY"/>
    <property type="match status" value="1"/>
</dbReference>
<dbReference type="Proteomes" id="UP000772618">
    <property type="component" value="Unassembled WGS sequence"/>
</dbReference>
<sequence>MDSVAIKNDLIRTFIADDHKLFCDGLERVLADSGKFKIVGKFNNGQSLLERLDDDSADLLIIDIEMPGLNGFDTIKRIRLSNSVLKIVILSMHEEAVFINEAISLGANAYLSKSMESAQLIESLKQTCEGKRIFPSTSSVAPKIDSPFSEREQEILRLIASGKTSEQIAEKLCISHLTVKAHRRNMMRKLNVNNTAELISKSLEMGFLFNAF</sequence>
<dbReference type="Pfam" id="PF00196">
    <property type="entry name" value="GerE"/>
    <property type="match status" value="1"/>
</dbReference>
<dbReference type="EMBL" id="JAHESD010000057">
    <property type="protein sequence ID" value="MBT1705493.1"/>
    <property type="molecule type" value="Genomic_DNA"/>
</dbReference>
<organism evidence="6 7">
    <name type="scientific">Chryseosolibacter indicus</name>
    <dbReference type="NCBI Taxonomy" id="2782351"/>
    <lineage>
        <taxon>Bacteria</taxon>
        <taxon>Pseudomonadati</taxon>
        <taxon>Bacteroidota</taxon>
        <taxon>Cytophagia</taxon>
        <taxon>Cytophagales</taxon>
        <taxon>Chryseotaleaceae</taxon>
        <taxon>Chryseosolibacter</taxon>
    </lineage>
</organism>
<keyword evidence="1 3" id="KW-0597">Phosphoprotein</keyword>
<dbReference type="SMART" id="SM00448">
    <property type="entry name" value="REC"/>
    <property type="match status" value="1"/>
</dbReference>
<dbReference type="SUPFAM" id="SSF46894">
    <property type="entry name" value="C-terminal effector domain of the bipartite response regulators"/>
    <property type="match status" value="1"/>
</dbReference>
<dbReference type="Pfam" id="PF00072">
    <property type="entry name" value="Response_reg"/>
    <property type="match status" value="1"/>
</dbReference>
<feature type="domain" description="Response regulatory" evidence="5">
    <location>
        <begin position="12"/>
        <end position="128"/>
    </location>
</feature>
<comment type="caution">
    <text evidence="6">The sequence shown here is derived from an EMBL/GenBank/DDBJ whole genome shotgun (WGS) entry which is preliminary data.</text>
</comment>
<dbReference type="Gene3D" id="1.10.10.10">
    <property type="entry name" value="Winged helix-like DNA-binding domain superfamily/Winged helix DNA-binding domain"/>
    <property type="match status" value="1"/>
</dbReference>
<evidence type="ECO:0000256" key="1">
    <source>
        <dbReference type="ARBA" id="ARBA00022553"/>
    </source>
</evidence>
<evidence type="ECO:0000313" key="7">
    <source>
        <dbReference type="Proteomes" id="UP000772618"/>
    </source>
</evidence>
<evidence type="ECO:0000259" key="5">
    <source>
        <dbReference type="PROSITE" id="PS50110"/>
    </source>
</evidence>
<dbReference type="CDD" id="cd06170">
    <property type="entry name" value="LuxR_C_like"/>
    <property type="match status" value="1"/>
</dbReference>
<name>A0ABS5VVM6_9BACT</name>
<evidence type="ECO:0000256" key="3">
    <source>
        <dbReference type="PROSITE-ProRule" id="PRU00169"/>
    </source>
</evidence>
<dbReference type="InterPro" id="IPR011006">
    <property type="entry name" value="CheY-like_superfamily"/>
</dbReference>
<evidence type="ECO:0000313" key="6">
    <source>
        <dbReference type="EMBL" id="MBT1705493.1"/>
    </source>
</evidence>
<evidence type="ECO:0000259" key="4">
    <source>
        <dbReference type="PROSITE" id="PS50043"/>
    </source>
</evidence>
<dbReference type="PANTHER" id="PTHR45566:SF2">
    <property type="entry name" value="NARL SUBFAMILY"/>
    <property type="match status" value="1"/>
</dbReference>
<accession>A0ABS5VVM6</accession>
<feature type="modified residue" description="4-aspartylphosphate" evidence="3">
    <location>
        <position position="63"/>
    </location>
</feature>
<dbReference type="CDD" id="cd17535">
    <property type="entry name" value="REC_NarL-like"/>
    <property type="match status" value="1"/>
</dbReference>
<dbReference type="PROSITE" id="PS00622">
    <property type="entry name" value="HTH_LUXR_1"/>
    <property type="match status" value="1"/>
</dbReference>
<dbReference type="PRINTS" id="PR00038">
    <property type="entry name" value="HTHLUXR"/>
</dbReference>
<dbReference type="SUPFAM" id="SSF52172">
    <property type="entry name" value="CheY-like"/>
    <property type="match status" value="1"/>
</dbReference>
<dbReference type="InterPro" id="IPR036388">
    <property type="entry name" value="WH-like_DNA-bd_sf"/>
</dbReference>
<dbReference type="RefSeq" id="WP_254155439.1">
    <property type="nucleotide sequence ID" value="NZ_JAHESD010000057.1"/>
</dbReference>
<protein>
    <submittedName>
        <fullName evidence="6">Response regulator transcription factor</fullName>
    </submittedName>
</protein>
<keyword evidence="2" id="KW-0238">DNA-binding</keyword>
<feature type="domain" description="HTH luxR-type" evidence="4">
    <location>
        <begin position="141"/>
        <end position="206"/>
    </location>
</feature>
<dbReference type="InterPro" id="IPR016032">
    <property type="entry name" value="Sig_transdc_resp-reg_C-effctor"/>
</dbReference>
<reference evidence="6 7" key="1">
    <citation type="submission" date="2021-05" db="EMBL/GenBank/DDBJ databases">
        <title>A Polyphasic approach of four new species of the genus Ohtaekwangia: Ohtaekwangia histidinii sp. nov., Ohtaekwangia cretensis sp. nov., Ohtaekwangia indiensis sp. nov., Ohtaekwangia reichenbachii sp. nov. from diverse environment.</title>
        <authorList>
            <person name="Octaviana S."/>
        </authorList>
    </citation>
    <scope>NUCLEOTIDE SEQUENCE [LARGE SCALE GENOMIC DNA]</scope>
    <source>
        <strain evidence="6 7">PWU20</strain>
    </source>
</reference>
<dbReference type="SMART" id="SM00421">
    <property type="entry name" value="HTH_LUXR"/>
    <property type="match status" value="1"/>
</dbReference>
<dbReference type="InterPro" id="IPR058245">
    <property type="entry name" value="NreC/VraR/RcsB-like_REC"/>
</dbReference>
<keyword evidence="7" id="KW-1185">Reference proteome</keyword>
<evidence type="ECO:0000256" key="2">
    <source>
        <dbReference type="ARBA" id="ARBA00023125"/>
    </source>
</evidence>
<dbReference type="Gene3D" id="3.40.50.2300">
    <property type="match status" value="1"/>
</dbReference>
<dbReference type="PROSITE" id="PS50043">
    <property type="entry name" value="HTH_LUXR_2"/>
    <property type="match status" value="1"/>
</dbReference>
<dbReference type="InterPro" id="IPR051015">
    <property type="entry name" value="EvgA-like"/>
</dbReference>
<gene>
    <name evidence="6" type="ORF">KK060_19535</name>
</gene>
<proteinExistence type="predicted"/>
<dbReference type="PANTHER" id="PTHR45566">
    <property type="entry name" value="HTH-TYPE TRANSCRIPTIONAL REGULATOR YHJB-RELATED"/>
    <property type="match status" value="1"/>
</dbReference>
<dbReference type="InterPro" id="IPR000792">
    <property type="entry name" value="Tscrpt_reg_LuxR_C"/>
</dbReference>
<dbReference type="InterPro" id="IPR001789">
    <property type="entry name" value="Sig_transdc_resp-reg_receiver"/>
</dbReference>